<gene>
    <name evidence="3" type="ORF">FZD47_16925</name>
</gene>
<organism evidence="3 4">
    <name type="scientific">Bacillus infantis</name>
    <dbReference type="NCBI Taxonomy" id="324767"/>
    <lineage>
        <taxon>Bacteria</taxon>
        <taxon>Bacillati</taxon>
        <taxon>Bacillota</taxon>
        <taxon>Bacilli</taxon>
        <taxon>Bacillales</taxon>
        <taxon>Bacillaceae</taxon>
        <taxon>Bacillus</taxon>
    </lineage>
</organism>
<dbReference type="Gene3D" id="3.40.50.720">
    <property type="entry name" value="NAD(P)-binding Rossmann-like Domain"/>
    <property type="match status" value="1"/>
</dbReference>
<dbReference type="EMBL" id="VTES01000004">
    <property type="protein sequence ID" value="TYS63322.1"/>
    <property type="molecule type" value="Genomic_DNA"/>
</dbReference>
<feature type="domain" description="GFO/IDH/MocA-like oxidoreductase" evidence="2">
    <location>
        <begin position="129"/>
        <end position="247"/>
    </location>
</feature>
<protein>
    <submittedName>
        <fullName evidence="3">Gfo/Idh/MocA family oxidoreductase</fullName>
    </submittedName>
</protein>
<feature type="domain" description="Gfo/Idh/MocA-like oxidoreductase N-terminal" evidence="1">
    <location>
        <begin position="3"/>
        <end position="121"/>
    </location>
</feature>
<dbReference type="InterPro" id="IPR055170">
    <property type="entry name" value="GFO_IDH_MocA-like_dom"/>
</dbReference>
<dbReference type="SUPFAM" id="SSF55347">
    <property type="entry name" value="Glyceraldehyde-3-phosphate dehydrogenase-like, C-terminal domain"/>
    <property type="match status" value="1"/>
</dbReference>
<dbReference type="InterPro" id="IPR036291">
    <property type="entry name" value="NAD(P)-bd_dom_sf"/>
</dbReference>
<accession>A0A5D4SMI0</accession>
<evidence type="ECO:0000259" key="1">
    <source>
        <dbReference type="Pfam" id="PF01408"/>
    </source>
</evidence>
<dbReference type="InterPro" id="IPR000683">
    <property type="entry name" value="Gfo/Idh/MocA-like_OxRdtase_N"/>
</dbReference>
<dbReference type="Pfam" id="PF22725">
    <property type="entry name" value="GFO_IDH_MocA_C3"/>
    <property type="match status" value="1"/>
</dbReference>
<name>A0A5D4SMI0_9BACI</name>
<dbReference type="PANTHER" id="PTHR43377:SF1">
    <property type="entry name" value="BILIVERDIN REDUCTASE A"/>
    <property type="match status" value="1"/>
</dbReference>
<dbReference type="SUPFAM" id="SSF51735">
    <property type="entry name" value="NAD(P)-binding Rossmann-fold domains"/>
    <property type="match status" value="1"/>
</dbReference>
<proteinExistence type="predicted"/>
<dbReference type="PANTHER" id="PTHR43377">
    <property type="entry name" value="BILIVERDIN REDUCTASE A"/>
    <property type="match status" value="1"/>
</dbReference>
<evidence type="ECO:0000313" key="4">
    <source>
        <dbReference type="Proteomes" id="UP000323732"/>
    </source>
</evidence>
<dbReference type="Gene3D" id="3.30.360.10">
    <property type="entry name" value="Dihydrodipicolinate Reductase, domain 2"/>
    <property type="match status" value="1"/>
</dbReference>
<dbReference type="InterPro" id="IPR051450">
    <property type="entry name" value="Gfo/Idh/MocA_Oxidoreductases"/>
</dbReference>
<comment type="caution">
    <text evidence="3">The sequence shown here is derived from an EMBL/GenBank/DDBJ whole genome shotgun (WGS) entry which is preliminary data.</text>
</comment>
<sequence>MQNILLIGAGTMGMEHAAHYYSMKDVHIAGIVDIRTEQAQNLIEHHETRVFQTLEEAVKLLAQIDVIDICVPTPFHKEFVLQAADLGINIICEKPLAYRAQDAREMIEYCREKNVKLFVGHVVRFFPQYSKARELVLKGTIGEIGVVRTKRGGSFPAGWDDWYSDLGMSGGVILDLMIHDFDFLRWTFGEVERVFAKGLAEHKLKHLDYALATIVFKSGVIAHIEGSWAHQTFSTQFEIAGKSGIIEYDSSKEEPVLFSPRKAPAEKVGVAVPYSPLKKSPYFIELEHFLYCIKQNEEPLVTAEDALKAMEISAAALQSLKTGKPVYLEQKGGEQD</sequence>
<evidence type="ECO:0000259" key="2">
    <source>
        <dbReference type="Pfam" id="PF22725"/>
    </source>
</evidence>
<dbReference type="AlphaFoldDB" id="A0A5D4SMI0"/>
<reference evidence="3 4" key="1">
    <citation type="submission" date="2019-08" db="EMBL/GenBank/DDBJ databases">
        <title>Bacillus genomes from the desert of Cuatro Cienegas, Coahuila.</title>
        <authorList>
            <person name="Olmedo-Alvarez G."/>
        </authorList>
    </citation>
    <scope>NUCLEOTIDE SEQUENCE [LARGE SCALE GENOMIC DNA]</scope>
    <source>
        <strain evidence="3 4">CH37_1T</strain>
    </source>
</reference>
<evidence type="ECO:0000313" key="3">
    <source>
        <dbReference type="EMBL" id="TYS63322.1"/>
    </source>
</evidence>
<dbReference type="RefSeq" id="WP_101547573.1">
    <property type="nucleotide sequence ID" value="NZ_VTES01000004.1"/>
</dbReference>
<dbReference type="GO" id="GO:0000166">
    <property type="term" value="F:nucleotide binding"/>
    <property type="evidence" value="ECO:0007669"/>
    <property type="project" value="InterPro"/>
</dbReference>
<dbReference type="Pfam" id="PF01408">
    <property type="entry name" value="GFO_IDH_MocA"/>
    <property type="match status" value="1"/>
</dbReference>
<dbReference type="Proteomes" id="UP000323732">
    <property type="component" value="Unassembled WGS sequence"/>
</dbReference>